<dbReference type="Pfam" id="PF04484">
    <property type="entry name" value="QWRF"/>
    <property type="match status" value="2"/>
</dbReference>
<keyword evidence="4" id="KW-1185">Reference proteome</keyword>
<feature type="compositionally biased region" description="Low complexity" evidence="2">
    <location>
        <begin position="251"/>
        <end position="292"/>
    </location>
</feature>
<dbReference type="PANTHER" id="PTHR31807:SF2">
    <property type="entry name" value="PROTEIN SNOWY COTYLEDON 3"/>
    <property type="match status" value="1"/>
</dbReference>
<dbReference type="EMBL" id="QEFC01001523">
    <property type="protein sequence ID" value="KAE9457236.1"/>
    <property type="molecule type" value="Genomic_DNA"/>
</dbReference>
<dbReference type="GO" id="GO:0051225">
    <property type="term" value="P:spindle assembly"/>
    <property type="evidence" value="ECO:0007669"/>
    <property type="project" value="TreeGrafter"/>
</dbReference>
<feature type="compositionally biased region" description="Basic and acidic residues" evidence="2">
    <location>
        <begin position="78"/>
        <end position="87"/>
    </location>
</feature>
<dbReference type="InterPro" id="IPR007573">
    <property type="entry name" value="QWRF"/>
</dbReference>
<protein>
    <submittedName>
        <fullName evidence="3">Uncharacterized protein</fullName>
    </submittedName>
</protein>
<evidence type="ECO:0000313" key="4">
    <source>
        <dbReference type="Proteomes" id="UP000428333"/>
    </source>
</evidence>
<dbReference type="PANTHER" id="PTHR31807">
    <property type="entry name" value="AUGMIN FAMILY MEMBER"/>
    <property type="match status" value="1"/>
</dbReference>
<dbReference type="Proteomes" id="UP000428333">
    <property type="component" value="Linkage Group LG06"/>
</dbReference>
<feature type="region of interest" description="Disordered" evidence="2">
    <location>
        <begin position="241"/>
        <end position="292"/>
    </location>
</feature>
<evidence type="ECO:0000256" key="2">
    <source>
        <dbReference type="SAM" id="MobiDB-lite"/>
    </source>
</evidence>
<dbReference type="OrthoDB" id="1924320at2759"/>
<gene>
    <name evidence="3" type="ORF">C3L33_10865</name>
</gene>
<comment type="similarity">
    <text evidence="1">Belongs to the QWRF family.</text>
</comment>
<feature type="non-terminal residue" evidence="3">
    <location>
        <position position="1"/>
    </location>
</feature>
<evidence type="ECO:0000313" key="3">
    <source>
        <dbReference type="EMBL" id="KAE9457236.1"/>
    </source>
</evidence>
<comment type="caution">
    <text evidence="3">The sequence shown here is derived from an EMBL/GenBank/DDBJ whole genome shotgun (WGS) entry which is preliminary data.</text>
</comment>
<name>A0A6A4L9P7_9ERIC</name>
<feature type="compositionally biased region" description="Low complexity" evidence="2">
    <location>
        <begin position="120"/>
        <end position="138"/>
    </location>
</feature>
<dbReference type="AlphaFoldDB" id="A0A6A4L9P7"/>
<feature type="compositionally biased region" description="Low complexity" evidence="2">
    <location>
        <begin position="1"/>
        <end position="26"/>
    </location>
</feature>
<sequence>MTSAYSSATTTTASTSTTSTSYSSSSNSIPSRLHPSPLVSRTVPTTPQPPSVAAAKRPQTPDQRRPNTPSPAPSAAVKRPDMPERRWPKTPSPAPSAVVVKRPPSTERRRPSTPGDSGERSAAAKLSGSLSRRSLSFSFQGDSPSLPVSKTKPAPASQVGSVWKATPERRRATENSKSIDQRRWAVASDTESVYSGRSGYEQERRSVATFLQETTSKPKNNEQANALAPLKINARNKLSVDSPLSTPQAVSSSSRGTSFSPFRPASPSRRSATSSASSTPRGTPSPSRVRSGAINDYLSNGLSFGDGVRRVGKVVENRVVDAHTLRLMYNRYLQWRFFNARADKSLYNAWVATLKLRRSVASKRAEIQLLQRSLKLHTILKGQSSSINAMSLAVEELVELILRAYVSLSYVFDRYIQDRSGSSLDYPSNVKIYGTQMVYLNDWGLIDEDNSSSLSGAAKALESSTLRLPVVGGARVNIQNVKDAIRSAVDVMQAMASSIVSLLPKVDKVNSLVSDLARVTSQERAFLEQCEDLLSMLTAVQVWHCSMRTHIIQLSSEGSSLRTEVQQAGFIDRMRREENKRYNSVPSSSRGERGKHVKRG</sequence>
<feature type="non-terminal residue" evidence="3">
    <location>
        <position position="600"/>
    </location>
</feature>
<reference evidence="3 4" key="1">
    <citation type="journal article" date="2019" name="Genome Biol. Evol.">
        <title>The Rhododendron genome and chromosomal organization provide insight into shared whole-genome duplications across the heath family (Ericaceae).</title>
        <authorList>
            <person name="Soza V.L."/>
            <person name="Lindsley D."/>
            <person name="Waalkes A."/>
            <person name="Ramage E."/>
            <person name="Patwardhan R.P."/>
            <person name="Burton J.N."/>
            <person name="Adey A."/>
            <person name="Kumar A."/>
            <person name="Qiu R."/>
            <person name="Shendure J."/>
            <person name="Hall B."/>
        </authorList>
    </citation>
    <scope>NUCLEOTIDE SEQUENCE [LARGE SCALE GENOMIC DNA]</scope>
    <source>
        <strain evidence="3">RSF 1966-606</strain>
    </source>
</reference>
<feature type="region of interest" description="Disordered" evidence="2">
    <location>
        <begin position="1"/>
        <end position="203"/>
    </location>
</feature>
<feature type="compositionally biased region" description="Polar residues" evidence="2">
    <location>
        <begin position="139"/>
        <end position="148"/>
    </location>
</feature>
<feature type="region of interest" description="Disordered" evidence="2">
    <location>
        <begin position="576"/>
        <end position="600"/>
    </location>
</feature>
<organism evidence="3 4">
    <name type="scientific">Rhododendron williamsianum</name>
    <dbReference type="NCBI Taxonomy" id="262921"/>
    <lineage>
        <taxon>Eukaryota</taxon>
        <taxon>Viridiplantae</taxon>
        <taxon>Streptophyta</taxon>
        <taxon>Embryophyta</taxon>
        <taxon>Tracheophyta</taxon>
        <taxon>Spermatophyta</taxon>
        <taxon>Magnoliopsida</taxon>
        <taxon>eudicotyledons</taxon>
        <taxon>Gunneridae</taxon>
        <taxon>Pentapetalae</taxon>
        <taxon>asterids</taxon>
        <taxon>Ericales</taxon>
        <taxon>Ericaceae</taxon>
        <taxon>Ericoideae</taxon>
        <taxon>Rhodoreae</taxon>
        <taxon>Rhododendron</taxon>
    </lineage>
</organism>
<dbReference type="GO" id="GO:0008017">
    <property type="term" value="F:microtubule binding"/>
    <property type="evidence" value="ECO:0007669"/>
    <property type="project" value="TreeGrafter"/>
</dbReference>
<dbReference type="GO" id="GO:0005737">
    <property type="term" value="C:cytoplasm"/>
    <property type="evidence" value="ECO:0007669"/>
    <property type="project" value="TreeGrafter"/>
</dbReference>
<dbReference type="GO" id="GO:0005880">
    <property type="term" value="C:nuclear microtubule"/>
    <property type="evidence" value="ECO:0007669"/>
    <property type="project" value="TreeGrafter"/>
</dbReference>
<proteinExistence type="inferred from homology"/>
<accession>A0A6A4L9P7</accession>
<evidence type="ECO:0000256" key="1">
    <source>
        <dbReference type="ARBA" id="ARBA00010016"/>
    </source>
</evidence>
<feature type="compositionally biased region" description="Basic and acidic residues" evidence="2">
    <location>
        <begin position="166"/>
        <end position="183"/>
    </location>
</feature>